<sequence length="44" mass="5400">MEERDTQYVFRDERAAVPSYDPEERDVVIMNGTAMTYRRYRRPE</sequence>
<keyword evidence="2" id="KW-1185">Reference proteome</keyword>
<comment type="caution">
    <text evidence="1">The sequence shown here is derived from an EMBL/GenBank/DDBJ whole genome shotgun (WGS) entry which is preliminary data.</text>
</comment>
<evidence type="ECO:0000313" key="2">
    <source>
        <dbReference type="Proteomes" id="UP001595921"/>
    </source>
</evidence>
<accession>A0ABD5P621</accession>
<dbReference type="EMBL" id="JBHSDS010000001">
    <property type="protein sequence ID" value="MFC4356330.1"/>
    <property type="molecule type" value="Genomic_DNA"/>
</dbReference>
<protein>
    <submittedName>
        <fullName evidence="1">Uncharacterized protein</fullName>
    </submittedName>
</protein>
<name>A0ABD5P621_9EURY</name>
<dbReference type="Proteomes" id="UP001595921">
    <property type="component" value="Unassembled WGS sequence"/>
</dbReference>
<dbReference type="AlphaFoldDB" id="A0ABD5P621"/>
<proteinExistence type="predicted"/>
<evidence type="ECO:0000313" key="1">
    <source>
        <dbReference type="EMBL" id="MFC4356330.1"/>
    </source>
</evidence>
<dbReference type="RefSeq" id="WP_267624686.1">
    <property type="nucleotide sequence ID" value="NZ_JAODIW010000010.1"/>
</dbReference>
<organism evidence="1 2">
    <name type="scientific">Halobium salinum</name>
    <dbReference type="NCBI Taxonomy" id="1364940"/>
    <lineage>
        <taxon>Archaea</taxon>
        <taxon>Methanobacteriati</taxon>
        <taxon>Methanobacteriota</taxon>
        <taxon>Stenosarchaea group</taxon>
        <taxon>Halobacteria</taxon>
        <taxon>Halobacteriales</taxon>
        <taxon>Haloferacaceae</taxon>
        <taxon>Halobium</taxon>
    </lineage>
</organism>
<gene>
    <name evidence="1" type="ORF">ACFO0N_00035</name>
</gene>
<reference evidence="1 2" key="1">
    <citation type="journal article" date="2019" name="Int. J. Syst. Evol. Microbiol.">
        <title>The Global Catalogue of Microorganisms (GCM) 10K type strain sequencing project: providing services to taxonomists for standard genome sequencing and annotation.</title>
        <authorList>
            <consortium name="The Broad Institute Genomics Platform"/>
            <consortium name="The Broad Institute Genome Sequencing Center for Infectious Disease"/>
            <person name="Wu L."/>
            <person name="Ma J."/>
        </authorList>
    </citation>
    <scope>NUCLEOTIDE SEQUENCE [LARGE SCALE GENOMIC DNA]</scope>
    <source>
        <strain evidence="1 2">CGMCC 1.12553</strain>
    </source>
</reference>